<organism evidence="2">
    <name type="scientific">Hyalomma excavatum</name>
    <dbReference type="NCBI Taxonomy" id="257692"/>
    <lineage>
        <taxon>Eukaryota</taxon>
        <taxon>Metazoa</taxon>
        <taxon>Ecdysozoa</taxon>
        <taxon>Arthropoda</taxon>
        <taxon>Chelicerata</taxon>
        <taxon>Arachnida</taxon>
        <taxon>Acari</taxon>
        <taxon>Parasitiformes</taxon>
        <taxon>Ixodida</taxon>
        <taxon>Ixodoidea</taxon>
        <taxon>Ixodidae</taxon>
        <taxon>Hyalomminae</taxon>
        <taxon>Hyalomma</taxon>
    </lineage>
</organism>
<keyword evidence="1" id="KW-1133">Transmembrane helix</keyword>
<evidence type="ECO:0000256" key="1">
    <source>
        <dbReference type="SAM" id="Phobius"/>
    </source>
</evidence>
<name>A0A131XMI3_9ACAR</name>
<accession>A0A131XMI3</accession>
<feature type="non-terminal residue" evidence="2">
    <location>
        <position position="1"/>
    </location>
</feature>
<evidence type="ECO:0000313" key="2">
    <source>
        <dbReference type="EMBL" id="JAP67425.1"/>
    </source>
</evidence>
<sequence>LFWGAILSAEVMLVFLQLLYACCKVCVFALLCEGWKRRLVCFLSCIFFVFCHVDCWLSFFFLFYCAAHTRRVSFVDSAWHAARLYGLSLQCIWRFLGDETHCTPPGKAAVRVTIVQKIAAPDRTGTDSHLVRDKVCVYCVCACIYYTYIYINIYKMVRALEKTKCFVRSLRMSSETYTL</sequence>
<keyword evidence="1" id="KW-0812">Transmembrane</keyword>
<dbReference type="AlphaFoldDB" id="A0A131XMI3"/>
<reference evidence="2" key="1">
    <citation type="journal article" date="2017" name="Ticks Tick Borne Dis.">
        <title>An insight into the sialome of Hyalomma excavatum.</title>
        <authorList>
            <person name="Ribeiro J.M."/>
            <person name="Slovak M."/>
            <person name="Francischetti I.M."/>
        </authorList>
    </citation>
    <scope>NUCLEOTIDE SEQUENCE</scope>
    <source>
        <strain evidence="2">Samish</strain>
        <tissue evidence="2">Salivary glands</tissue>
    </source>
</reference>
<dbReference type="EMBL" id="GEFH01001156">
    <property type="protein sequence ID" value="JAP67425.1"/>
    <property type="molecule type" value="mRNA"/>
</dbReference>
<proteinExistence type="evidence at transcript level"/>
<feature type="transmembrane region" description="Helical" evidence="1">
    <location>
        <begin position="39"/>
        <end position="64"/>
    </location>
</feature>
<protein>
    <submittedName>
        <fullName evidence="2">Uncharacterized protein</fullName>
    </submittedName>
</protein>
<feature type="transmembrane region" description="Helical" evidence="1">
    <location>
        <begin position="12"/>
        <end position="32"/>
    </location>
</feature>
<keyword evidence="1" id="KW-0472">Membrane</keyword>